<proteinExistence type="predicted"/>
<feature type="domain" description="CobQ/CobB/MinD/ParA nucleotide binding" evidence="1">
    <location>
        <begin position="13"/>
        <end position="52"/>
    </location>
</feature>
<dbReference type="InterPro" id="IPR027417">
    <property type="entry name" value="P-loop_NTPase"/>
</dbReference>
<dbReference type="RefSeq" id="XP_005787229.1">
    <property type="nucleotide sequence ID" value="XM_005787172.1"/>
</dbReference>
<evidence type="ECO:0000259" key="1">
    <source>
        <dbReference type="Pfam" id="PF01656"/>
    </source>
</evidence>
<sequence length="167" mass="17651">MNAHAHSHVAVALAGPSGSGKSTLAVTLAAALRHEGVRVTLLHQDSYFRLPKPASYWSTPPEHDTPAAVDMERLAEDVRAAGRPPPEPDEAARGAEQLQITPFSDFDDDAAALGLVPPVVAVLQPFVREWALLAVRNLTEGCAENQATIAGLKQLSTPTLRVPPGEG</sequence>
<evidence type="ECO:0000313" key="3">
    <source>
        <dbReference type="EnsemblProtists" id="EOD34800"/>
    </source>
</evidence>
<evidence type="ECO:0000259" key="2">
    <source>
        <dbReference type="Pfam" id="PF09759"/>
    </source>
</evidence>
<dbReference type="KEGG" id="ehx:EMIHUDRAFT_252761"/>
<dbReference type="PaxDb" id="2903-EOD34800"/>
<dbReference type="InterPro" id="IPR002586">
    <property type="entry name" value="CobQ/CobB/MinD/ParA_Nub-bd_dom"/>
</dbReference>
<dbReference type="AlphaFoldDB" id="A0A0D3KGB5"/>
<accession>A0A0D3KGB5</accession>
<dbReference type="Gene3D" id="3.40.50.300">
    <property type="entry name" value="P-loop containing nucleotide triphosphate hydrolases"/>
    <property type="match status" value="1"/>
</dbReference>
<dbReference type="GeneID" id="17280073"/>
<dbReference type="Proteomes" id="UP000013827">
    <property type="component" value="Unassembled WGS sequence"/>
</dbReference>
<reference evidence="4" key="1">
    <citation type="journal article" date="2013" name="Nature">
        <title>Pan genome of the phytoplankton Emiliania underpins its global distribution.</title>
        <authorList>
            <person name="Read B.A."/>
            <person name="Kegel J."/>
            <person name="Klute M.J."/>
            <person name="Kuo A."/>
            <person name="Lefebvre S.C."/>
            <person name="Maumus F."/>
            <person name="Mayer C."/>
            <person name="Miller J."/>
            <person name="Monier A."/>
            <person name="Salamov A."/>
            <person name="Young J."/>
            <person name="Aguilar M."/>
            <person name="Claverie J.M."/>
            <person name="Frickenhaus S."/>
            <person name="Gonzalez K."/>
            <person name="Herman E.K."/>
            <person name="Lin Y.C."/>
            <person name="Napier J."/>
            <person name="Ogata H."/>
            <person name="Sarno A.F."/>
            <person name="Shmutz J."/>
            <person name="Schroeder D."/>
            <person name="de Vargas C."/>
            <person name="Verret F."/>
            <person name="von Dassow P."/>
            <person name="Valentin K."/>
            <person name="Van de Peer Y."/>
            <person name="Wheeler G."/>
            <person name="Dacks J.B."/>
            <person name="Delwiche C.F."/>
            <person name="Dyhrman S.T."/>
            <person name="Glockner G."/>
            <person name="John U."/>
            <person name="Richards T."/>
            <person name="Worden A.Z."/>
            <person name="Zhang X."/>
            <person name="Grigoriev I.V."/>
            <person name="Allen A.E."/>
            <person name="Bidle K."/>
            <person name="Borodovsky M."/>
            <person name="Bowler C."/>
            <person name="Brownlee C."/>
            <person name="Cock J.M."/>
            <person name="Elias M."/>
            <person name="Gladyshev V.N."/>
            <person name="Groth M."/>
            <person name="Guda C."/>
            <person name="Hadaegh A."/>
            <person name="Iglesias-Rodriguez M.D."/>
            <person name="Jenkins J."/>
            <person name="Jones B.M."/>
            <person name="Lawson T."/>
            <person name="Leese F."/>
            <person name="Lindquist E."/>
            <person name="Lobanov A."/>
            <person name="Lomsadze A."/>
            <person name="Malik S.B."/>
            <person name="Marsh M.E."/>
            <person name="Mackinder L."/>
            <person name="Mock T."/>
            <person name="Mueller-Roeber B."/>
            <person name="Pagarete A."/>
            <person name="Parker M."/>
            <person name="Probert I."/>
            <person name="Quesneville H."/>
            <person name="Raines C."/>
            <person name="Rensing S.A."/>
            <person name="Riano-Pachon D.M."/>
            <person name="Richier S."/>
            <person name="Rokitta S."/>
            <person name="Shiraiwa Y."/>
            <person name="Soanes D.M."/>
            <person name="van der Giezen M."/>
            <person name="Wahlund T.M."/>
            <person name="Williams B."/>
            <person name="Wilson W."/>
            <person name="Wolfe G."/>
            <person name="Wurch L.L."/>
        </authorList>
    </citation>
    <scope>NUCLEOTIDE SEQUENCE</scope>
</reference>
<reference evidence="3" key="2">
    <citation type="submission" date="2024-10" db="UniProtKB">
        <authorList>
            <consortium name="EnsemblProtists"/>
        </authorList>
    </citation>
    <scope>IDENTIFICATION</scope>
</reference>
<dbReference type="HOGENOM" id="CLU_1597543_0_0_1"/>
<dbReference type="SUPFAM" id="SSF52540">
    <property type="entry name" value="P-loop containing nucleoside triphosphate hydrolases"/>
    <property type="match status" value="1"/>
</dbReference>
<dbReference type="Pfam" id="PF09759">
    <property type="entry name" value="Atx10homo_assoc"/>
    <property type="match status" value="1"/>
</dbReference>
<keyword evidence="4" id="KW-1185">Reference proteome</keyword>
<name>A0A0D3KGB5_EMIH1</name>
<organism evidence="3 4">
    <name type="scientific">Emiliania huxleyi (strain CCMP1516)</name>
    <dbReference type="NCBI Taxonomy" id="280463"/>
    <lineage>
        <taxon>Eukaryota</taxon>
        <taxon>Haptista</taxon>
        <taxon>Haptophyta</taxon>
        <taxon>Prymnesiophyceae</taxon>
        <taxon>Isochrysidales</taxon>
        <taxon>Noelaerhabdaceae</taxon>
        <taxon>Emiliania</taxon>
    </lineage>
</organism>
<dbReference type="EnsemblProtists" id="EOD34800">
    <property type="protein sequence ID" value="EOD34800"/>
    <property type="gene ID" value="EMIHUDRAFT_252761"/>
</dbReference>
<feature type="domain" description="Ataxin-10" evidence="2">
    <location>
        <begin position="124"/>
        <end position="154"/>
    </location>
</feature>
<dbReference type="Pfam" id="PF01656">
    <property type="entry name" value="CbiA"/>
    <property type="match status" value="1"/>
</dbReference>
<dbReference type="InterPro" id="IPR019156">
    <property type="entry name" value="Ataxin-10_domain"/>
</dbReference>
<protein>
    <recommendedName>
        <fullName evidence="5">Phosphoribulokinase/uridine kinase domain-containing protein</fullName>
    </recommendedName>
</protein>
<evidence type="ECO:0000313" key="4">
    <source>
        <dbReference type="Proteomes" id="UP000013827"/>
    </source>
</evidence>
<evidence type="ECO:0008006" key="5">
    <source>
        <dbReference type="Google" id="ProtNLM"/>
    </source>
</evidence>